<organism evidence="4 5">
    <name type="scientific">Hirsutella minnesotensis 3608</name>
    <dbReference type="NCBI Taxonomy" id="1043627"/>
    <lineage>
        <taxon>Eukaryota</taxon>
        <taxon>Fungi</taxon>
        <taxon>Dikarya</taxon>
        <taxon>Ascomycota</taxon>
        <taxon>Pezizomycotina</taxon>
        <taxon>Sordariomycetes</taxon>
        <taxon>Hypocreomycetidae</taxon>
        <taxon>Hypocreales</taxon>
        <taxon>Ophiocordycipitaceae</taxon>
        <taxon>Hirsutella</taxon>
    </lineage>
</organism>
<protein>
    <recommendedName>
        <fullName evidence="6">FAD-binding domain-containing protein</fullName>
    </recommendedName>
</protein>
<keyword evidence="2" id="KW-0560">Oxidoreductase</keyword>
<sequence>MGFYGRKPGYTDFIAAGGAGNHAWNVIRSEADYLLFKHAEQQGAKTFDKVKVVSIEFDRPEKHNTDAGRDTDAITDLGKPVSASWKQMDTGACGTTRFKYLVDASGRAGIVSTRYAKNREYNPGLKSTAIWGYWKSADTYGPGEGDPFFEAILDGSGWAWFIPLHDGTVSVGVTIKSALVAEKKKACGSTGTRDFYLRTLKDTPGIAKLLSGAQLQSERLRTASDWSYRAHGYAGPRLRIAGDAGCFIDPLFSSGVHLAMNSGLSAAVTICASLKGDCSEEAAMTWHSIKVAEGYTRFLLVVTSSLKQIHGRDKDILNDLDEPGFDTAFEHFKPIIQGTVEAGGKLTKAQIAQSVEFCTSFIAKVDSGCLSDFTLSENAPGGKRGAAAPAAADDVCDAMMMKIVRMNRVLDLDNFAADMINGMTSRIKRGHLGLIKGAG</sequence>
<dbReference type="GO" id="GO:0004497">
    <property type="term" value="F:monooxygenase activity"/>
    <property type="evidence" value="ECO:0007669"/>
    <property type="project" value="UniProtKB-KW"/>
</dbReference>
<evidence type="ECO:0000256" key="3">
    <source>
        <dbReference type="ARBA" id="ARBA00023033"/>
    </source>
</evidence>
<dbReference type="Pfam" id="PF04820">
    <property type="entry name" value="Trp_halogenase"/>
    <property type="match status" value="1"/>
</dbReference>
<evidence type="ECO:0000313" key="4">
    <source>
        <dbReference type="EMBL" id="KJZ71898.1"/>
    </source>
</evidence>
<dbReference type="AlphaFoldDB" id="A0A0F7ZST0"/>
<dbReference type="SUPFAM" id="SSF51905">
    <property type="entry name" value="FAD/NAD(P)-binding domain"/>
    <property type="match status" value="1"/>
</dbReference>
<evidence type="ECO:0000256" key="2">
    <source>
        <dbReference type="ARBA" id="ARBA00023002"/>
    </source>
</evidence>
<dbReference type="InterPro" id="IPR036188">
    <property type="entry name" value="FAD/NAD-bd_sf"/>
</dbReference>
<dbReference type="PANTHER" id="PTHR43747">
    <property type="entry name" value="FAD-BINDING PROTEIN"/>
    <property type="match status" value="1"/>
</dbReference>
<dbReference type="EMBL" id="KQ030558">
    <property type="protein sequence ID" value="KJZ71898.1"/>
    <property type="molecule type" value="Genomic_DNA"/>
</dbReference>
<comment type="similarity">
    <text evidence="1">Belongs to the flavin-dependent halogenase family.</text>
</comment>
<proteinExistence type="inferred from homology"/>
<dbReference type="InterPro" id="IPR050816">
    <property type="entry name" value="Flavin-dep_Halogenase_NPB"/>
</dbReference>
<name>A0A0F7ZST0_9HYPO</name>
<dbReference type="Gene3D" id="3.50.50.60">
    <property type="entry name" value="FAD/NAD(P)-binding domain"/>
    <property type="match status" value="1"/>
</dbReference>
<dbReference type="InterPro" id="IPR006905">
    <property type="entry name" value="Flavin_halogenase"/>
</dbReference>
<dbReference type="OrthoDB" id="3340390at2759"/>
<accession>A0A0F7ZST0</accession>
<gene>
    <name evidence="4" type="ORF">HIM_08743</name>
</gene>
<evidence type="ECO:0000256" key="1">
    <source>
        <dbReference type="ARBA" id="ARBA00005706"/>
    </source>
</evidence>
<evidence type="ECO:0000313" key="5">
    <source>
        <dbReference type="Proteomes" id="UP000054481"/>
    </source>
</evidence>
<dbReference type="PANTHER" id="PTHR43747:SF5">
    <property type="entry name" value="FAD-BINDING DOMAIN-CONTAINING PROTEIN"/>
    <property type="match status" value="1"/>
</dbReference>
<keyword evidence="5" id="KW-1185">Reference proteome</keyword>
<evidence type="ECO:0008006" key="6">
    <source>
        <dbReference type="Google" id="ProtNLM"/>
    </source>
</evidence>
<keyword evidence="3" id="KW-0503">Monooxygenase</keyword>
<dbReference type="Proteomes" id="UP000054481">
    <property type="component" value="Unassembled WGS sequence"/>
</dbReference>
<reference evidence="4 5" key="1">
    <citation type="journal article" date="2014" name="Genome Biol. Evol.">
        <title>Comparative genomics and transcriptomics analyses reveal divergent lifestyle features of nematode endoparasitic fungus Hirsutella minnesotensis.</title>
        <authorList>
            <person name="Lai Y."/>
            <person name="Liu K."/>
            <person name="Zhang X."/>
            <person name="Zhang X."/>
            <person name="Li K."/>
            <person name="Wang N."/>
            <person name="Shu C."/>
            <person name="Wu Y."/>
            <person name="Wang C."/>
            <person name="Bushley K.E."/>
            <person name="Xiang M."/>
            <person name="Liu X."/>
        </authorList>
    </citation>
    <scope>NUCLEOTIDE SEQUENCE [LARGE SCALE GENOMIC DNA]</scope>
    <source>
        <strain evidence="4 5">3608</strain>
    </source>
</reference>